<keyword evidence="1" id="KW-1133">Transmembrane helix</keyword>
<evidence type="ECO:0000313" key="2">
    <source>
        <dbReference type="EMBL" id="CAI2362156.1"/>
    </source>
</evidence>
<comment type="caution">
    <text evidence="2">The sequence shown here is derived from an EMBL/GenBank/DDBJ whole genome shotgun (WGS) entry which is preliminary data.</text>
</comment>
<keyword evidence="1" id="KW-0812">Transmembrane</keyword>
<evidence type="ECO:0000313" key="3">
    <source>
        <dbReference type="Proteomes" id="UP001295684"/>
    </source>
</evidence>
<keyword evidence="1" id="KW-0472">Membrane</keyword>
<dbReference type="EMBL" id="CAMPGE010003325">
    <property type="protein sequence ID" value="CAI2362156.1"/>
    <property type="molecule type" value="Genomic_DNA"/>
</dbReference>
<dbReference type="AlphaFoldDB" id="A0AAD1U8K4"/>
<gene>
    <name evidence="2" type="ORF">ECRASSUSDP1_LOCUS3478</name>
</gene>
<feature type="transmembrane region" description="Helical" evidence="1">
    <location>
        <begin position="111"/>
        <end position="130"/>
    </location>
</feature>
<proteinExistence type="predicted"/>
<name>A0AAD1U8K4_EUPCR</name>
<reference evidence="2" key="1">
    <citation type="submission" date="2023-07" db="EMBL/GenBank/DDBJ databases">
        <authorList>
            <consortium name="AG Swart"/>
            <person name="Singh M."/>
            <person name="Singh A."/>
            <person name="Seah K."/>
            <person name="Emmerich C."/>
        </authorList>
    </citation>
    <scope>NUCLEOTIDE SEQUENCE</scope>
    <source>
        <strain evidence="2">DP1</strain>
    </source>
</reference>
<feature type="transmembrane region" description="Helical" evidence="1">
    <location>
        <begin position="54"/>
        <end position="76"/>
    </location>
</feature>
<feature type="transmembrane region" description="Helical" evidence="1">
    <location>
        <begin position="83"/>
        <end position="105"/>
    </location>
</feature>
<accession>A0AAD1U8K4</accession>
<keyword evidence="3" id="KW-1185">Reference proteome</keyword>
<dbReference type="Proteomes" id="UP001295684">
    <property type="component" value="Unassembled WGS sequence"/>
</dbReference>
<organism evidence="2 3">
    <name type="scientific">Euplotes crassus</name>
    <dbReference type="NCBI Taxonomy" id="5936"/>
    <lineage>
        <taxon>Eukaryota</taxon>
        <taxon>Sar</taxon>
        <taxon>Alveolata</taxon>
        <taxon>Ciliophora</taxon>
        <taxon>Intramacronucleata</taxon>
        <taxon>Spirotrichea</taxon>
        <taxon>Hypotrichia</taxon>
        <taxon>Euplotida</taxon>
        <taxon>Euplotidae</taxon>
        <taxon>Moneuplotes</taxon>
    </lineage>
</organism>
<sequence>MRFCEFVNLNNSIASSLTVLLHCLRKIVAKLWGCDCYLLNIFFCLISYCKSFFYVFTSIICLLNLFRILLCLKLYFSSFLLSCYYLSDFILIFNCSVLCLLSFFVFSFNYLAFNFLLRFIFSDIIMYYFWL</sequence>
<protein>
    <submittedName>
        <fullName evidence="2">Uncharacterized protein</fullName>
    </submittedName>
</protein>
<evidence type="ECO:0000256" key="1">
    <source>
        <dbReference type="SAM" id="Phobius"/>
    </source>
</evidence>